<keyword evidence="6" id="KW-1015">Disulfide bond</keyword>
<evidence type="ECO:0000256" key="3">
    <source>
        <dbReference type="ARBA" id="ARBA00022729"/>
    </source>
</evidence>
<feature type="domain" description="Bulb-type lectin" evidence="9">
    <location>
        <begin position="29"/>
        <end position="148"/>
    </location>
</feature>
<dbReference type="InterPro" id="IPR001480">
    <property type="entry name" value="Bulb-type_lectin_dom"/>
</dbReference>
<keyword evidence="11" id="KW-1185">Reference proteome</keyword>
<proteinExistence type="predicted"/>
<evidence type="ECO:0000256" key="8">
    <source>
        <dbReference type="SAM" id="SignalP"/>
    </source>
</evidence>
<keyword evidence="7" id="KW-0325">Glycoprotein</keyword>
<keyword evidence="10" id="KW-0808">Transferase</keyword>
<dbReference type="SMART" id="SM00108">
    <property type="entry name" value="B_lectin"/>
    <property type="match status" value="1"/>
</dbReference>
<evidence type="ECO:0000256" key="1">
    <source>
        <dbReference type="ARBA" id="ARBA00004167"/>
    </source>
</evidence>
<dbReference type="eggNOG" id="ENOG502QRH4">
    <property type="taxonomic scope" value="Eukaryota"/>
</dbReference>
<keyword evidence="2" id="KW-0812">Transmembrane</keyword>
<sequence length="289" mass="32547">MIIFSCVLSLAIFWPFSTSKPDTLSKGSSLSVEKPEDILTSPNIIFSAGFFPVGVNAYCFPIWFNEAYSHNNNNRSVVWMENRDQPVNRKGSKLALLKIGNLILTDAGRITFWVTGTASLSLLKLHLQNSSNMALRAPAGVVLWQSFASPTDTVLTLVSLRSQSKFYSIFYKLFFDNNNVLRLSFDDIMLSSVYWSSPLVLSWDAGRSTYNNSKFAILDPFGNFNLSDKFNFLSDDYGSRVDRRPRLDYDGNISLYSRKNLGESWVVSWQAFSNPCKIHGICGQNSLCI</sequence>
<dbReference type="GO" id="GO:0016301">
    <property type="term" value="F:kinase activity"/>
    <property type="evidence" value="ECO:0007669"/>
    <property type="project" value="UniProtKB-KW"/>
</dbReference>
<dbReference type="AlphaFoldDB" id="W9RGE2"/>
<evidence type="ECO:0000256" key="6">
    <source>
        <dbReference type="ARBA" id="ARBA00023157"/>
    </source>
</evidence>
<comment type="subcellular location">
    <subcellularLocation>
        <location evidence="1">Membrane</location>
        <topology evidence="1">Single-pass membrane protein</topology>
    </subcellularLocation>
</comment>
<dbReference type="Proteomes" id="UP000030645">
    <property type="component" value="Unassembled WGS sequence"/>
</dbReference>
<dbReference type="PROSITE" id="PS50927">
    <property type="entry name" value="BULB_LECTIN"/>
    <property type="match status" value="1"/>
</dbReference>
<dbReference type="GO" id="GO:0016020">
    <property type="term" value="C:membrane"/>
    <property type="evidence" value="ECO:0007669"/>
    <property type="project" value="UniProtKB-SubCell"/>
</dbReference>
<evidence type="ECO:0000313" key="11">
    <source>
        <dbReference type="Proteomes" id="UP000030645"/>
    </source>
</evidence>
<keyword evidence="4" id="KW-1133">Transmembrane helix</keyword>
<accession>W9RGE2</accession>
<keyword evidence="10" id="KW-0418">Kinase</keyword>
<gene>
    <name evidence="10" type="ORF">L484_006797</name>
</gene>
<evidence type="ECO:0000259" key="9">
    <source>
        <dbReference type="PROSITE" id="PS50927"/>
    </source>
</evidence>
<dbReference type="InterPro" id="IPR036426">
    <property type="entry name" value="Bulb-type_lectin_dom_sf"/>
</dbReference>
<dbReference type="EMBL" id="KE345004">
    <property type="protein sequence ID" value="EXB89243.1"/>
    <property type="molecule type" value="Genomic_DNA"/>
</dbReference>
<keyword evidence="5" id="KW-0472">Membrane</keyword>
<feature type="signal peptide" evidence="8">
    <location>
        <begin position="1"/>
        <end position="19"/>
    </location>
</feature>
<keyword evidence="3 8" id="KW-0732">Signal</keyword>
<feature type="chain" id="PRO_5004932562" evidence="8">
    <location>
        <begin position="20"/>
        <end position="289"/>
    </location>
</feature>
<evidence type="ECO:0000256" key="7">
    <source>
        <dbReference type="ARBA" id="ARBA00023180"/>
    </source>
</evidence>
<dbReference type="PANTHER" id="PTHR47974:SF26">
    <property type="entry name" value="RECEPTOR-LIKE SERINE_THREONINE-PROTEIN KINASE"/>
    <property type="match status" value="1"/>
</dbReference>
<dbReference type="Gene3D" id="2.90.10.10">
    <property type="entry name" value="Bulb-type lectin domain"/>
    <property type="match status" value="1"/>
</dbReference>
<evidence type="ECO:0000256" key="2">
    <source>
        <dbReference type="ARBA" id="ARBA00022692"/>
    </source>
</evidence>
<keyword evidence="10" id="KW-0675">Receptor</keyword>
<evidence type="ECO:0000313" key="10">
    <source>
        <dbReference type="EMBL" id="EXB89243.1"/>
    </source>
</evidence>
<dbReference type="SUPFAM" id="SSF51110">
    <property type="entry name" value="alpha-D-mannose-specific plant lectins"/>
    <property type="match status" value="1"/>
</dbReference>
<reference evidence="11" key="1">
    <citation type="submission" date="2013-01" db="EMBL/GenBank/DDBJ databases">
        <title>Draft Genome Sequence of a Mulberry Tree, Morus notabilis C.K. Schneid.</title>
        <authorList>
            <person name="He N."/>
            <person name="Zhao S."/>
        </authorList>
    </citation>
    <scope>NUCLEOTIDE SEQUENCE</scope>
</reference>
<dbReference type="PANTHER" id="PTHR47974">
    <property type="entry name" value="OS07G0415500 PROTEIN"/>
    <property type="match status" value="1"/>
</dbReference>
<name>W9RGE2_9ROSA</name>
<dbReference type="Pfam" id="PF01453">
    <property type="entry name" value="B_lectin"/>
    <property type="match status" value="1"/>
</dbReference>
<protein>
    <submittedName>
        <fullName evidence="10">Putative receptor protein kinase ZmPK1</fullName>
    </submittedName>
</protein>
<evidence type="ECO:0000256" key="5">
    <source>
        <dbReference type="ARBA" id="ARBA00023136"/>
    </source>
</evidence>
<evidence type="ECO:0000256" key="4">
    <source>
        <dbReference type="ARBA" id="ARBA00022989"/>
    </source>
</evidence>
<dbReference type="STRING" id="981085.W9RGE2"/>
<organism evidence="10 11">
    <name type="scientific">Morus notabilis</name>
    <dbReference type="NCBI Taxonomy" id="981085"/>
    <lineage>
        <taxon>Eukaryota</taxon>
        <taxon>Viridiplantae</taxon>
        <taxon>Streptophyta</taxon>
        <taxon>Embryophyta</taxon>
        <taxon>Tracheophyta</taxon>
        <taxon>Spermatophyta</taxon>
        <taxon>Magnoliopsida</taxon>
        <taxon>eudicotyledons</taxon>
        <taxon>Gunneridae</taxon>
        <taxon>Pentapetalae</taxon>
        <taxon>rosids</taxon>
        <taxon>fabids</taxon>
        <taxon>Rosales</taxon>
        <taxon>Moraceae</taxon>
        <taxon>Moreae</taxon>
        <taxon>Morus</taxon>
    </lineage>
</organism>